<evidence type="ECO:0000313" key="2">
    <source>
        <dbReference type="EMBL" id="CBL28264.1"/>
    </source>
</evidence>
<dbReference type="GO" id="GO:0003676">
    <property type="term" value="F:nucleic acid binding"/>
    <property type="evidence" value="ECO:0007669"/>
    <property type="project" value="InterPro"/>
</dbReference>
<gene>
    <name evidence="2" type="ORF">SY1_10530</name>
</gene>
<dbReference type="EMBL" id="FP929056">
    <property type="protein sequence ID" value="CBL28264.1"/>
    <property type="molecule type" value="Genomic_DNA"/>
</dbReference>
<dbReference type="InterPro" id="IPR011335">
    <property type="entry name" value="Restrct_endonuc-II-like"/>
</dbReference>
<dbReference type="Pfam" id="PF02021">
    <property type="entry name" value="UPF0102"/>
    <property type="match status" value="1"/>
</dbReference>
<dbReference type="PANTHER" id="PTHR34039:SF1">
    <property type="entry name" value="UPF0102 PROTEIN YRAN"/>
    <property type="match status" value="1"/>
</dbReference>
<reference evidence="2 3" key="2">
    <citation type="submission" date="2010-03" db="EMBL/GenBank/DDBJ databases">
        <authorList>
            <person name="Pajon A."/>
        </authorList>
    </citation>
    <scope>NUCLEOTIDE SEQUENCE [LARGE SCALE GENOMIC DNA]</scope>
    <source>
        <strain evidence="2 3">SGP1</strain>
    </source>
</reference>
<dbReference type="SUPFAM" id="SSF52980">
    <property type="entry name" value="Restriction endonuclease-like"/>
    <property type="match status" value="1"/>
</dbReference>
<dbReference type="InterPro" id="IPR011856">
    <property type="entry name" value="tRNA_endonuc-like_dom_sf"/>
</dbReference>
<dbReference type="GO" id="GO:0004519">
    <property type="term" value="F:endonuclease activity"/>
    <property type="evidence" value="ECO:0007669"/>
    <property type="project" value="UniProtKB-KW"/>
</dbReference>
<keyword evidence="2" id="KW-0255">Endonuclease</keyword>
<dbReference type="AlphaFoldDB" id="A0AB94IX65"/>
<evidence type="ECO:0000313" key="3">
    <source>
        <dbReference type="Proteomes" id="UP000008957"/>
    </source>
</evidence>
<protein>
    <submittedName>
        <fullName evidence="2">Predicted endonuclease distantly related to archaeal Holliday junction resolvase</fullName>
    </submittedName>
</protein>
<keyword evidence="2" id="KW-0540">Nuclease</keyword>
<dbReference type="Gene3D" id="3.40.1350.10">
    <property type="match status" value="1"/>
</dbReference>
<accession>A0AB94IX65</accession>
<dbReference type="PANTHER" id="PTHR34039">
    <property type="entry name" value="UPF0102 PROTEIN YRAN"/>
    <property type="match status" value="1"/>
</dbReference>
<evidence type="ECO:0000256" key="1">
    <source>
        <dbReference type="ARBA" id="ARBA00006738"/>
    </source>
</evidence>
<proteinExistence type="inferred from homology"/>
<comment type="similarity">
    <text evidence="1">Belongs to the UPF0102 family.</text>
</comment>
<dbReference type="RefSeq" id="WP_015556411.1">
    <property type="nucleotide sequence ID" value="NC_021038.1"/>
</dbReference>
<dbReference type="KEGG" id="sbr:SY1_10530"/>
<organism evidence="2 3">
    <name type="scientific">Fretibacterium fastidiosum</name>
    <dbReference type="NCBI Taxonomy" id="651822"/>
    <lineage>
        <taxon>Bacteria</taxon>
        <taxon>Thermotogati</taxon>
        <taxon>Synergistota</taxon>
        <taxon>Synergistia</taxon>
        <taxon>Synergistales</taxon>
        <taxon>Aminobacteriaceae</taxon>
        <taxon>Fretibacterium</taxon>
    </lineage>
</organism>
<reference evidence="3" key="1">
    <citation type="submission" date="2010-03" db="EMBL/GenBank/DDBJ databases">
        <title>The genome sequence of Synergistetes sp. SGP1.</title>
        <authorList>
            <consortium name="metaHIT consortium -- http://www.metahit.eu/"/>
            <person name="Pajon A."/>
            <person name="Turner K."/>
            <person name="Parkhill J."/>
            <person name="Wade W."/>
            <person name="Vartoukian S."/>
        </authorList>
    </citation>
    <scope>NUCLEOTIDE SEQUENCE [LARGE SCALE GENOMIC DNA]</scope>
    <source>
        <strain evidence="3">SGP1</strain>
    </source>
</reference>
<dbReference type="InterPro" id="IPR003509">
    <property type="entry name" value="UPF0102_YraN-like"/>
</dbReference>
<name>A0AB94IX65_9BACT</name>
<keyword evidence="3" id="KW-1185">Reference proteome</keyword>
<keyword evidence="2" id="KW-0378">Hydrolase</keyword>
<dbReference type="Proteomes" id="UP000008957">
    <property type="component" value="Chromosome"/>
</dbReference>
<sequence length="127" mass="14176">MSSAGDLGRLAEGWATDYVRSLGWRVLGRNVKNRCGELDVVALDEVERELVIVEVRCRTLGRVQAPLDSVGPHKLRALIRAGRTLADEMGWDGPWRIDLIGVTVGRGSEGWRLEHVRDVTRGMEFPL</sequence>